<protein>
    <recommendedName>
        <fullName evidence="6 15">Anthranilate synthase component 1</fullName>
        <ecNumber evidence="5 15">4.1.3.27</ecNumber>
    </recommendedName>
</protein>
<dbReference type="InterPro" id="IPR015890">
    <property type="entry name" value="Chorismate_C"/>
</dbReference>
<evidence type="ECO:0000313" key="19">
    <source>
        <dbReference type="Proteomes" id="UP000321440"/>
    </source>
</evidence>
<feature type="domain" description="Chorismate-utilising enzyme C-terminal" evidence="16">
    <location>
        <begin position="197"/>
        <end position="450"/>
    </location>
</feature>
<organism evidence="18 19">
    <name type="scientific">Alkalibacillus haloalkaliphilus</name>
    <dbReference type="NCBI Taxonomy" id="94136"/>
    <lineage>
        <taxon>Bacteria</taxon>
        <taxon>Bacillati</taxon>
        <taxon>Bacillota</taxon>
        <taxon>Bacilli</taxon>
        <taxon>Bacillales</taxon>
        <taxon>Bacillaceae</taxon>
        <taxon>Alkalibacillus</taxon>
    </lineage>
</organism>
<keyword evidence="9 15" id="KW-0822">Tryptophan biosynthesis</keyword>
<comment type="function">
    <text evidence="13 15">Part of a heterotetrameric complex that catalyzes the two-step biosynthesis of anthranilate, an intermediate in the biosynthesis of L-tryptophan. In the first step, the glutamine-binding beta subunit (TrpG) of anthranilate synthase (AS) provides the glutamine amidotransferase activity which generates ammonia as a substrate that, along with chorismate, is used in the second step, catalyzed by the large alpha subunit of AS (TrpE) to produce anthranilate. In the absence of TrpG, TrpE can synthesize anthranilate directly from chorismate and high concentrations of ammonia.</text>
</comment>
<evidence type="ECO:0000256" key="10">
    <source>
        <dbReference type="ARBA" id="ARBA00022842"/>
    </source>
</evidence>
<evidence type="ECO:0000256" key="3">
    <source>
        <dbReference type="ARBA" id="ARBA00009562"/>
    </source>
</evidence>
<dbReference type="PANTHER" id="PTHR11236:SF48">
    <property type="entry name" value="ISOCHORISMATE SYNTHASE MENF"/>
    <property type="match status" value="1"/>
</dbReference>
<evidence type="ECO:0000256" key="6">
    <source>
        <dbReference type="ARBA" id="ARBA00020653"/>
    </source>
</evidence>
<dbReference type="PRINTS" id="PR00095">
    <property type="entry name" value="ANTSNTHASEI"/>
</dbReference>
<comment type="caution">
    <text evidence="18">The sequence shown here is derived from an EMBL/GenBank/DDBJ whole genome shotgun (WGS) entry which is preliminary data.</text>
</comment>
<keyword evidence="11 15" id="KW-0057">Aromatic amino acid biosynthesis</keyword>
<comment type="pathway">
    <text evidence="2 15">Amino-acid biosynthesis; L-tryptophan biosynthesis; L-tryptophan from chorismate: step 1/5.</text>
</comment>
<evidence type="ECO:0000256" key="14">
    <source>
        <dbReference type="ARBA" id="ARBA00047683"/>
    </source>
</evidence>
<evidence type="ECO:0000256" key="1">
    <source>
        <dbReference type="ARBA" id="ARBA00001946"/>
    </source>
</evidence>
<evidence type="ECO:0000313" key="18">
    <source>
        <dbReference type="EMBL" id="GEN46032.1"/>
    </source>
</evidence>
<dbReference type="InterPro" id="IPR006805">
    <property type="entry name" value="Anth_synth_I_N"/>
</dbReference>
<dbReference type="GO" id="GO:0004049">
    <property type="term" value="F:anthranilate synthase activity"/>
    <property type="evidence" value="ECO:0007669"/>
    <property type="project" value="UniProtKB-EC"/>
</dbReference>
<dbReference type="Pfam" id="PF00425">
    <property type="entry name" value="Chorismate_bind"/>
    <property type="match status" value="1"/>
</dbReference>
<dbReference type="GO" id="GO:0046872">
    <property type="term" value="F:metal ion binding"/>
    <property type="evidence" value="ECO:0007669"/>
    <property type="project" value="UniProtKB-KW"/>
</dbReference>
<evidence type="ECO:0000259" key="16">
    <source>
        <dbReference type="Pfam" id="PF00425"/>
    </source>
</evidence>
<dbReference type="InterPro" id="IPR019999">
    <property type="entry name" value="Anth_synth_I-like"/>
</dbReference>
<evidence type="ECO:0000256" key="15">
    <source>
        <dbReference type="RuleBase" id="RU364045"/>
    </source>
</evidence>
<evidence type="ECO:0000256" key="13">
    <source>
        <dbReference type="ARBA" id="ARBA00025634"/>
    </source>
</evidence>
<comment type="subunit">
    <text evidence="4 15">Heterotetramer consisting of two non-identical subunits: a beta subunit (TrpG) and a large alpha subunit (TrpE).</text>
</comment>
<evidence type="ECO:0000256" key="2">
    <source>
        <dbReference type="ARBA" id="ARBA00004873"/>
    </source>
</evidence>
<accession>A0A511W9M4</accession>
<feature type="domain" description="Anthranilate synthase component I N-terminal" evidence="17">
    <location>
        <begin position="12"/>
        <end position="147"/>
    </location>
</feature>
<dbReference type="EC" id="4.1.3.27" evidence="5 15"/>
<comment type="catalytic activity">
    <reaction evidence="14 15">
        <text>chorismate + L-glutamine = anthranilate + pyruvate + L-glutamate + H(+)</text>
        <dbReference type="Rhea" id="RHEA:21732"/>
        <dbReference type="ChEBI" id="CHEBI:15361"/>
        <dbReference type="ChEBI" id="CHEBI:15378"/>
        <dbReference type="ChEBI" id="CHEBI:16567"/>
        <dbReference type="ChEBI" id="CHEBI:29748"/>
        <dbReference type="ChEBI" id="CHEBI:29985"/>
        <dbReference type="ChEBI" id="CHEBI:58359"/>
        <dbReference type="EC" id="4.1.3.27"/>
    </reaction>
</comment>
<evidence type="ECO:0000256" key="11">
    <source>
        <dbReference type="ARBA" id="ARBA00023141"/>
    </source>
</evidence>
<dbReference type="OrthoDB" id="9803598at2"/>
<keyword evidence="12 15" id="KW-0456">Lyase</keyword>
<dbReference type="AlphaFoldDB" id="A0A511W9M4"/>
<dbReference type="UniPathway" id="UPA00035">
    <property type="reaction ID" value="UER00040"/>
</dbReference>
<dbReference type="RefSeq" id="WP_146816475.1">
    <property type="nucleotide sequence ID" value="NZ_BJYA01000012.1"/>
</dbReference>
<comment type="similarity">
    <text evidence="3 15">Belongs to the anthranilate synthase component I family.</text>
</comment>
<dbReference type="EMBL" id="BJYA01000012">
    <property type="protein sequence ID" value="GEN46032.1"/>
    <property type="molecule type" value="Genomic_DNA"/>
</dbReference>
<evidence type="ECO:0000256" key="9">
    <source>
        <dbReference type="ARBA" id="ARBA00022822"/>
    </source>
</evidence>
<name>A0A511W9M4_9BACI</name>
<keyword evidence="19" id="KW-1185">Reference proteome</keyword>
<keyword evidence="10 15" id="KW-0460">Magnesium</keyword>
<evidence type="ECO:0000256" key="7">
    <source>
        <dbReference type="ARBA" id="ARBA00022605"/>
    </source>
</evidence>
<dbReference type="NCBIfam" id="TIGR00564">
    <property type="entry name" value="trpE_most"/>
    <property type="match status" value="1"/>
</dbReference>
<dbReference type="Proteomes" id="UP000321440">
    <property type="component" value="Unassembled WGS sequence"/>
</dbReference>
<proteinExistence type="inferred from homology"/>
<dbReference type="PANTHER" id="PTHR11236">
    <property type="entry name" value="AMINOBENZOATE/ANTHRANILATE SYNTHASE"/>
    <property type="match status" value="1"/>
</dbReference>
<evidence type="ECO:0000256" key="5">
    <source>
        <dbReference type="ARBA" id="ARBA00012266"/>
    </source>
</evidence>
<dbReference type="InterPro" id="IPR005801">
    <property type="entry name" value="ADC_synthase"/>
</dbReference>
<evidence type="ECO:0000256" key="4">
    <source>
        <dbReference type="ARBA" id="ARBA00011575"/>
    </source>
</evidence>
<sequence>MVQYKHEIIEGDQHTPISIFQKLNGEKKFLLESSLKHEKTGRYSLIGENPYYEFKAFGEEITETNLQTNEISTNHGDPIQSLSELVKEGLTLPFDIPFMSGGVGYIAYDIAKQFEPIGFGQHDDLNMPDIHFMFYEKVIVYDHLLQNIHCFIFDQWITNEKVNLETEMKQLINQINKPTPINKQPFTLGAFKSNIPKKEYLNKVQQIKDQINEGEIFQAVLSQRLTAEYEGDPFSYYRQLRKNNPSPYMYFIDFDDYHILGASPESLVKVRDNEVTTNPIAGTRKRGHTREEDLKLENELLTDEKEIAEHQMLVDLGRNDIGRVAQPGTIELTKYMVIERYRFVMHIVSEVTGVLDKSVTPLDALKACLPAGTVSGAPKIRAMQIINNLEPTKRGPYSGAAGYLSINGNFDFALAIRTMILKDQLAHVQAGAGVVFDSIPESEYEETLNKAKTLMEVN</sequence>
<comment type="cofactor">
    <cofactor evidence="1 15">
        <name>Mg(2+)</name>
        <dbReference type="ChEBI" id="CHEBI:18420"/>
    </cofactor>
</comment>
<dbReference type="InterPro" id="IPR005256">
    <property type="entry name" value="Anth_synth_I_PabB"/>
</dbReference>
<keyword evidence="7 15" id="KW-0028">Amino-acid biosynthesis</keyword>
<keyword evidence="8 15" id="KW-0479">Metal-binding</keyword>
<dbReference type="GO" id="GO:0000162">
    <property type="term" value="P:L-tryptophan biosynthetic process"/>
    <property type="evidence" value="ECO:0007669"/>
    <property type="project" value="UniProtKB-UniPathway"/>
</dbReference>
<dbReference type="Gene3D" id="3.60.120.10">
    <property type="entry name" value="Anthranilate synthase"/>
    <property type="match status" value="1"/>
</dbReference>
<gene>
    <name evidence="15" type="primary">trpE</name>
    <name evidence="18" type="ORF">AHA02nite_18080</name>
</gene>
<evidence type="ECO:0000256" key="8">
    <source>
        <dbReference type="ARBA" id="ARBA00022723"/>
    </source>
</evidence>
<evidence type="ECO:0000256" key="12">
    <source>
        <dbReference type="ARBA" id="ARBA00023239"/>
    </source>
</evidence>
<reference evidence="18 19" key="1">
    <citation type="submission" date="2019-07" db="EMBL/GenBank/DDBJ databases">
        <title>Whole genome shotgun sequence of Alkalibacillus haloalkaliphilus NBRC 103110.</title>
        <authorList>
            <person name="Hosoyama A."/>
            <person name="Uohara A."/>
            <person name="Ohji S."/>
            <person name="Ichikawa N."/>
        </authorList>
    </citation>
    <scope>NUCLEOTIDE SEQUENCE [LARGE SCALE GENOMIC DNA]</scope>
    <source>
        <strain evidence="18 19">NBRC 103110</strain>
    </source>
</reference>
<dbReference type="Pfam" id="PF04715">
    <property type="entry name" value="Anth_synt_I_N"/>
    <property type="match status" value="1"/>
</dbReference>
<evidence type="ECO:0000259" key="17">
    <source>
        <dbReference type="Pfam" id="PF04715"/>
    </source>
</evidence>
<dbReference type="SUPFAM" id="SSF56322">
    <property type="entry name" value="ADC synthase"/>
    <property type="match status" value="1"/>
</dbReference>